<name>A0A813Q5A8_9BILA</name>
<evidence type="ECO:0000313" key="3">
    <source>
        <dbReference type="EMBL" id="CAF3524969.1"/>
    </source>
</evidence>
<sequence length="146" mass="16679">MLRVIRQVANEEQNLTTIMMPTEINSIDTNVTNGSLMISTVPSSLKKQGFLWEFNLNLVILSVLSLIFVIFLIGISIWYACNRKYRVRRQHSLPLTVDDFIETKKISQKRLSSSPIKDITKQAPPIPPRPTAYTTILGKVEYRSNL</sequence>
<evidence type="ECO:0000256" key="1">
    <source>
        <dbReference type="SAM" id="Phobius"/>
    </source>
</evidence>
<dbReference type="Proteomes" id="UP000663891">
    <property type="component" value="Unassembled WGS sequence"/>
</dbReference>
<dbReference type="AlphaFoldDB" id="A0A813Q5A8"/>
<reference evidence="2" key="1">
    <citation type="submission" date="2021-02" db="EMBL/GenBank/DDBJ databases">
        <authorList>
            <person name="Nowell W R."/>
        </authorList>
    </citation>
    <scope>NUCLEOTIDE SEQUENCE</scope>
</reference>
<dbReference type="EMBL" id="CAJNON010000009">
    <property type="protein sequence ID" value="CAF0762129.1"/>
    <property type="molecule type" value="Genomic_DNA"/>
</dbReference>
<gene>
    <name evidence="3" type="ORF">OKA104_LOCUS2805</name>
    <name evidence="2" type="ORF">VCS650_LOCUS1871</name>
</gene>
<dbReference type="OrthoDB" id="10026561at2759"/>
<keyword evidence="1" id="KW-1133">Transmembrane helix</keyword>
<keyword evidence="1" id="KW-0812">Transmembrane</keyword>
<keyword evidence="1" id="KW-0472">Membrane</keyword>
<protein>
    <submittedName>
        <fullName evidence="2">Uncharacterized protein</fullName>
    </submittedName>
</protein>
<organism evidence="2 4">
    <name type="scientific">Adineta steineri</name>
    <dbReference type="NCBI Taxonomy" id="433720"/>
    <lineage>
        <taxon>Eukaryota</taxon>
        <taxon>Metazoa</taxon>
        <taxon>Spiralia</taxon>
        <taxon>Gnathifera</taxon>
        <taxon>Rotifera</taxon>
        <taxon>Eurotatoria</taxon>
        <taxon>Bdelloidea</taxon>
        <taxon>Adinetida</taxon>
        <taxon>Adinetidae</taxon>
        <taxon>Adineta</taxon>
    </lineage>
</organism>
<dbReference type="Proteomes" id="UP000663881">
    <property type="component" value="Unassembled WGS sequence"/>
</dbReference>
<comment type="caution">
    <text evidence="2">The sequence shown here is derived from an EMBL/GenBank/DDBJ whole genome shotgun (WGS) entry which is preliminary data.</text>
</comment>
<proteinExistence type="predicted"/>
<feature type="transmembrane region" description="Helical" evidence="1">
    <location>
        <begin position="58"/>
        <end position="81"/>
    </location>
</feature>
<evidence type="ECO:0000313" key="4">
    <source>
        <dbReference type="Proteomes" id="UP000663891"/>
    </source>
</evidence>
<accession>A0A813Q5A8</accession>
<dbReference type="EMBL" id="CAJOAY010000078">
    <property type="protein sequence ID" value="CAF3524969.1"/>
    <property type="molecule type" value="Genomic_DNA"/>
</dbReference>
<evidence type="ECO:0000313" key="2">
    <source>
        <dbReference type="EMBL" id="CAF0762129.1"/>
    </source>
</evidence>